<protein>
    <submittedName>
        <fullName evidence="1">Uncharacterized protein</fullName>
    </submittedName>
</protein>
<name>A0AC61U2J8_9MICO</name>
<accession>A0AC61U2J8</accession>
<evidence type="ECO:0000313" key="1">
    <source>
        <dbReference type="EMBL" id="UUZ44136.1"/>
    </source>
</evidence>
<organism evidence="1 2">
    <name type="scientific">Janibacter limosus</name>
    <dbReference type="NCBI Taxonomy" id="53458"/>
    <lineage>
        <taxon>Bacteria</taxon>
        <taxon>Bacillati</taxon>
        <taxon>Actinomycetota</taxon>
        <taxon>Actinomycetes</taxon>
        <taxon>Micrococcales</taxon>
        <taxon>Intrasporangiaceae</taxon>
        <taxon>Janibacter</taxon>
    </lineage>
</organism>
<proteinExistence type="predicted"/>
<evidence type="ECO:0000313" key="2">
    <source>
        <dbReference type="Proteomes" id="UP001059663"/>
    </source>
</evidence>
<dbReference type="EMBL" id="CP087977">
    <property type="protein sequence ID" value="UUZ44136.1"/>
    <property type="molecule type" value="Genomic_DNA"/>
</dbReference>
<reference evidence="1" key="1">
    <citation type="submission" date="2021-11" db="EMBL/GenBank/DDBJ databases">
        <title>Study of the species diversity of bacterial strains isolated from a unique natural object - Shulgan-Tash cave (Bashkiria).</title>
        <authorList>
            <person name="Sazanova A.L."/>
            <person name="Chirak E.R."/>
            <person name="Safronova V.I."/>
        </authorList>
    </citation>
    <scope>NUCLEOTIDE SEQUENCE</scope>
    <source>
        <strain evidence="1">P1</strain>
    </source>
</reference>
<sequence length="54" mass="6085">MWWLVGGFVVAASGPGAIIGRRGGSMDGFDHNDKGAQFQRQVLERIRLRRSRRD</sequence>
<dbReference type="Proteomes" id="UP001059663">
    <property type="component" value="Chromosome"/>
</dbReference>
<gene>
    <name evidence="1" type="ORF">LP422_16360</name>
</gene>